<dbReference type="AlphaFoldDB" id="A0A4Y3V855"/>
<gene>
    <name evidence="1" type="ORF">SSP24_02800</name>
</gene>
<protein>
    <submittedName>
        <fullName evidence="1">Uncharacterized protein</fullName>
    </submittedName>
</protein>
<accession>A0A4Y3V855</accession>
<sequence length="90" mass="9551">MPTLPVAPVTTILLPASLLTFGSSRAYSFCGGHRVPGRGRPYACERAYEKAPTGRGIPVGAVLGWARMAVASRRKAPQGFSRTIVPVGKR</sequence>
<proteinExistence type="predicted"/>
<organism evidence="1 2">
    <name type="scientific">Streptomyces spinoverrucosus</name>
    <dbReference type="NCBI Taxonomy" id="284043"/>
    <lineage>
        <taxon>Bacteria</taxon>
        <taxon>Bacillati</taxon>
        <taxon>Actinomycetota</taxon>
        <taxon>Actinomycetes</taxon>
        <taxon>Kitasatosporales</taxon>
        <taxon>Streptomycetaceae</taxon>
        <taxon>Streptomyces</taxon>
    </lineage>
</organism>
<name>A0A4Y3V855_9ACTN</name>
<evidence type="ECO:0000313" key="2">
    <source>
        <dbReference type="Proteomes" id="UP000317881"/>
    </source>
</evidence>
<comment type="caution">
    <text evidence="1">The sequence shown here is derived from an EMBL/GenBank/DDBJ whole genome shotgun (WGS) entry which is preliminary data.</text>
</comment>
<evidence type="ECO:0000313" key="1">
    <source>
        <dbReference type="EMBL" id="GEC02625.1"/>
    </source>
</evidence>
<reference evidence="1 2" key="1">
    <citation type="submission" date="2019-06" db="EMBL/GenBank/DDBJ databases">
        <title>Whole genome shotgun sequence of Streptomyces spinoverrucosus NBRC 14228.</title>
        <authorList>
            <person name="Hosoyama A."/>
            <person name="Uohara A."/>
            <person name="Ohji S."/>
            <person name="Ichikawa N."/>
        </authorList>
    </citation>
    <scope>NUCLEOTIDE SEQUENCE [LARGE SCALE GENOMIC DNA]</scope>
    <source>
        <strain evidence="1 2">NBRC 14228</strain>
    </source>
</reference>
<dbReference type="EMBL" id="BJND01000003">
    <property type="protein sequence ID" value="GEC02625.1"/>
    <property type="molecule type" value="Genomic_DNA"/>
</dbReference>
<keyword evidence="2" id="KW-1185">Reference proteome</keyword>
<dbReference type="Proteomes" id="UP000317881">
    <property type="component" value="Unassembled WGS sequence"/>
</dbReference>